<protein>
    <submittedName>
        <fullName evidence="4">Putative CheW protein</fullName>
    </submittedName>
</protein>
<feature type="domain" description="Response regulatory" evidence="2">
    <location>
        <begin position="182"/>
        <end position="312"/>
    </location>
</feature>
<dbReference type="RefSeq" id="WP_010937955.1">
    <property type="nucleotide sequence ID" value="NC_008751.1"/>
</dbReference>
<dbReference type="HOGENOM" id="CLU_048995_0_1_7"/>
<dbReference type="Proteomes" id="UP000009173">
    <property type="component" value="Chromosome"/>
</dbReference>
<dbReference type="AlphaFoldDB" id="A0A0H3AAK3"/>
<evidence type="ECO:0000313" key="5">
    <source>
        <dbReference type="Proteomes" id="UP000009173"/>
    </source>
</evidence>
<gene>
    <name evidence="4" type="ordered locus">Dvul_2308</name>
</gene>
<dbReference type="Pfam" id="PF00072">
    <property type="entry name" value="Response_reg"/>
    <property type="match status" value="1"/>
</dbReference>
<dbReference type="SMR" id="A0A0H3AAK3"/>
<dbReference type="InterPro" id="IPR002545">
    <property type="entry name" value="CheW-lke_dom"/>
</dbReference>
<sequence length="316" mass="34856">MSQSKILLESGTNELEIVEFYIDEPGYRGHYGVNVAKVLEIIRKQTVTALPEMPHPAVLGAFAHRGGRIIPLVDLAAYLGKPLSDDAAQRKIIITEFNQVVTGFLVSGVTRIHRISWIDVEAPGRFLQGMSSSSITGVVRLEGRVVFLLDMESIVAEMHPDLSIRMGRTRATAQEAPMRRYTVLHADDSGSVRKLVRNLLEASGRFEVLQADDGQGAWEMLETLRAEAEGRGQRIADVVQAVISDIEMPRLDGLTLCRRIKEDVALRVLPVALFSSLVTDKLEHKGRSVGADAQFAKPDLQQLSERLLELLGETPA</sequence>
<dbReference type="EMBL" id="CP000527">
    <property type="protein sequence ID" value="ABM29324.1"/>
    <property type="molecule type" value="Genomic_DNA"/>
</dbReference>
<dbReference type="PANTHER" id="PTHR47233">
    <property type="entry name" value="CHEMOTAXIS PROTEIN CHEV"/>
    <property type="match status" value="1"/>
</dbReference>
<dbReference type="PROSITE" id="PS50851">
    <property type="entry name" value="CHEW"/>
    <property type="match status" value="1"/>
</dbReference>
<evidence type="ECO:0000259" key="3">
    <source>
        <dbReference type="PROSITE" id="PS50851"/>
    </source>
</evidence>
<proteinExistence type="predicted"/>
<dbReference type="GO" id="GO:0006935">
    <property type="term" value="P:chemotaxis"/>
    <property type="evidence" value="ECO:0007669"/>
    <property type="project" value="InterPro"/>
</dbReference>
<dbReference type="Gene3D" id="2.40.50.180">
    <property type="entry name" value="CheA-289, Domain 4"/>
    <property type="match status" value="1"/>
</dbReference>
<keyword evidence="1" id="KW-0597">Phosphoprotein</keyword>
<dbReference type="GO" id="GO:0000160">
    <property type="term" value="P:phosphorelay signal transduction system"/>
    <property type="evidence" value="ECO:0007669"/>
    <property type="project" value="InterPro"/>
</dbReference>
<feature type="modified residue" description="4-aspartylphosphate" evidence="1">
    <location>
        <position position="245"/>
    </location>
</feature>
<accession>A0A0H3AAK3</accession>
<dbReference type="KEGG" id="dvl:Dvul_2308"/>
<dbReference type="Pfam" id="PF01584">
    <property type="entry name" value="CheW"/>
    <property type="match status" value="1"/>
</dbReference>
<reference evidence="5" key="1">
    <citation type="journal article" date="2009" name="Environ. Microbiol.">
        <title>Contribution of mobile genetic elements to Desulfovibrio vulgaris genome plasticity.</title>
        <authorList>
            <person name="Walker C.B."/>
            <person name="Stolyar S."/>
            <person name="Chivian D."/>
            <person name="Pinel N."/>
            <person name="Gabster J.A."/>
            <person name="Dehal P.S."/>
            <person name="He Z."/>
            <person name="Yang Z.K."/>
            <person name="Yen H.C."/>
            <person name="Zhou J."/>
            <person name="Wall J.D."/>
            <person name="Hazen T.C."/>
            <person name="Arkin A.P."/>
            <person name="Stahl D.A."/>
        </authorList>
    </citation>
    <scope>NUCLEOTIDE SEQUENCE [LARGE SCALE GENOMIC DNA]</scope>
    <source>
        <strain evidence="5">DP4</strain>
    </source>
</reference>
<name>A0A0H3AAK3_NITV4</name>
<organism evidence="4 5">
    <name type="scientific">Nitratidesulfovibrio vulgaris (strain DP4)</name>
    <name type="common">Desulfovibrio vulgaris</name>
    <dbReference type="NCBI Taxonomy" id="391774"/>
    <lineage>
        <taxon>Bacteria</taxon>
        <taxon>Pseudomonadati</taxon>
        <taxon>Thermodesulfobacteriota</taxon>
        <taxon>Desulfovibrionia</taxon>
        <taxon>Desulfovibrionales</taxon>
        <taxon>Desulfovibrionaceae</taxon>
        <taxon>Nitratidesulfovibrio</taxon>
    </lineage>
</organism>
<evidence type="ECO:0000256" key="1">
    <source>
        <dbReference type="PROSITE-ProRule" id="PRU00169"/>
    </source>
</evidence>
<dbReference type="InterPro" id="IPR001789">
    <property type="entry name" value="Sig_transdc_resp-reg_receiver"/>
</dbReference>
<dbReference type="Gene3D" id="2.30.30.40">
    <property type="entry name" value="SH3 Domains"/>
    <property type="match status" value="1"/>
</dbReference>
<dbReference type="Gene3D" id="3.40.50.2300">
    <property type="match status" value="1"/>
</dbReference>
<dbReference type="PIRSF" id="PIRSF002867">
    <property type="entry name" value="CheV"/>
    <property type="match status" value="1"/>
</dbReference>
<evidence type="ECO:0000313" key="4">
    <source>
        <dbReference type="EMBL" id="ABM29324.1"/>
    </source>
</evidence>
<dbReference type="SMART" id="SM00448">
    <property type="entry name" value="REC"/>
    <property type="match status" value="1"/>
</dbReference>
<dbReference type="InterPro" id="IPR024181">
    <property type="entry name" value="Chemotax_regulator_CheV"/>
</dbReference>
<dbReference type="SUPFAM" id="SSF52172">
    <property type="entry name" value="CheY-like"/>
    <property type="match status" value="1"/>
</dbReference>
<dbReference type="SMART" id="SM00260">
    <property type="entry name" value="CheW"/>
    <property type="match status" value="1"/>
</dbReference>
<dbReference type="InterPro" id="IPR011006">
    <property type="entry name" value="CheY-like_superfamily"/>
</dbReference>
<dbReference type="PANTHER" id="PTHR47233:SF3">
    <property type="entry name" value="CHEMOTAXIS PROTEIN CHEV"/>
    <property type="match status" value="1"/>
</dbReference>
<dbReference type="InterPro" id="IPR036061">
    <property type="entry name" value="CheW-like_dom_sf"/>
</dbReference>
<feature type="domain" description="CheW-like" evidence="3">
    <location>
        <begin position="14"/>
        <end position="160"/>
    </location>
</feature>
<dbReference type="PROSITE" id="PS50110">
    <property type="entry name" value="RESPONSE_REGULATORY"/>
    <property type="match status" value="1"/>
</dbReference>
<evidence type="ECO:0000259" key="2">
    <source>
        <dbReference type="PROSITE" id="PS50110"/>
    </source>
</evidence>
<dbReference type="SUPFAM" id="SSF50341">
    <property type="entry name" value="CheW-like"/>
    <property type="match status" value="1"/>
</dbReference>